<evidence type="ECO:0000313" key="3">
    <source>
        <dbReference type="Proteomes" id="UP000264006"/>
    </source>
</evidence>
<dbReference type="KEGG" id="euz:DVS28_b0282"/>
<geneLocation type="plasmid" evidence="3">
    <name>pedy32-46i</name>
</geneLocation>
<dbReference type="EMBL" id="CP031166">
    <property type="protein sequence ID" value="AXV10052.1"/>
    <property type="molecule type" value="Genomic_DNA"/>
</dbReference>
<keyword evidence="3" id="KW-1185">Reference proteome</keyword>
<sequence>MTDPSHTPASQDDLDLIAADVLSRHHPDTLLTDRCVQCTPYGHFDHPIEPVPWPCPTARAAMRAAPTIQPTGPSTSRATMVPMSDTDRPDPTDDAPINLDGGGNADWLRITAEQRRRQAQTPPEDKK</sequence>
<name>A0A346Y6F5_9ACTN</name>
<organism evidence="2 3">
    <name type="scientific">Euzebya pacifica</name>
    <dbReference type="NCBI Taxonomy" id="1608957"/>
    <lineage>
        <taxon>Bacteria</taxon>
        <taxon>Bacillati</taxon>
        <taxon>Actinomycetota</taxon>
        <taxon>Nitriliruptoria</taxon>
        <taxon>Euzebyales</taxon>
    </lineage>
</organism>
<accession>A0A346Y6F5</accession>
<keyword evidence="2" id="KW-0614">Plasmid</keyword>
<feature type="region of interest" description="Disordered" evidence="1">
    <location>
        <begin position="66"/>
        <end position="127"/>
    </location>
</feature>
<protein>
    <submittedName>
        <fullName evidence="2">Uncharacterized protein</fullName>
    </submittedName>
</protein>
<gene>
    <name evidence="2" type="ORF">DVS28_b0282</name>
</gene>
<dbReference type="AlphaFoldDB" id="A0A346Y6F5"/>
<evidence type="ECO:0000256" key="1">
    <source>
        <dbReference type="SAM" id="MobiDB-lite"/>
    </source>
</evidence>
<reference evidence="2 3" key="1">
    <citation type="submission" date="2018-09" db="EMBL/GenBank/DDBJ databases">
        <title>Complete genome sequence of Euzebya sp. DY32-46 isolated from seawater of Pacific Ocean.</title>
        <authorList>
            <person name="Xu L."/>
            <person name="Wu Y.-H."/>
            <person name="Xu X.-W."/>
        </authorList>
    </citation>
    <scope>NUCLEOTIDE SEQUENCE [LARGE SCALE GENOMIC DNA]</scope>
    <source>
        <strain evidence="2 3">DY32-46</strain>
        <plasmid evidence="3">pedy32-46i</plasmid>
    </source>
</reference>
<dbReference type="Proteomes" id="UP000264006">
    <property type="component" value="Plasmid pEDY32-46I"/>
</dbReference>
<feature type="compositionally biased region" description="Polar residues" evidence="1">
    <location>
        <begin position="68"/>
        <end position="78"/>
    </location>
</feature>
<dbReference type="RefSeq" id="WP_164711121.1">
    <property type="nucleotide sequence ID" value="NZ_CP031166.1"/>
</dbReference>
<proteinExistence type="predicted"/>
<evidence type="ECO:0000313" key="2">
    <source>
        <dbReference type="EMBL" id="AXV10052.1"/>
    </source>
</evidence>